<dbReference type="AlphaFoldDB" id="A0A2T7A2X9"/>
<keyword evidence="2" id="KW-1185">Reference proteome</keyword>
<dbReference type="Proteomes" id="UP000244722">
    <property type="component" value="Unassembled WGS sequence"/>
</dbReference>
<evidence type="ECO:0000313" key="2">
    <source>
        <dbReference type="Proteomes" id="UP000244722"/>
    </source>
</evidence>
<sequence>MEQKERMWGLQEECVLRGREGLRIVQRNAWVMRIVLLGRKTGAAMRVLA</sequence>
<dbReference type="EMBL" id="NESQ01000034">
    <property type="protein sequence ID" value="PUU82096.1"/>
    <property type="molecule type" value="Genomic_DNA"/>
</dbReference>
<dbReference type="OrthoDB" id="14384at2759"/>
<protein>
    <submittedName>
        <fullName evidence="1">Uncharacterized protein</fullName>
    </submittedName>
</protein>
<accession>A0A2T7A2X9</accession>
<comment type="caution">
    <text evidence="1">The sequence shown here is derived from an EMBL/GenBank/DDBJ whole genome shotgun (WGS) entry which is preliminary data.</text>
</comment>
<proteinExistence type="predicted"/>
<evidence type="ECO:0000313" key="1">
    <source>
        <dbReference type="EMBL" id="PUU82096.1"/>
    </source>
</evidence>
<name>A0A2T7A2X9_TUBBO</name>
<gene>
    <name evidence="1" type="ORF">B9Z19DRAFT_1041831</name>
</gene>
<reference evidence="1 2" key="1">
    <citation type="submission" date="2017-04" db="EMBL/GenBank/DDBJ databases">
        <title>Draft genome sequence of Tuber borchii Vittad., a whitish edible truffle.</title>
        <authorList>
            <consortium name="DOE Joint Genome Institute"/>
            <person name="Murat C."/>
            <person name="Kuo A."/>
            <person name="Barry K.W."/>
            <person name="Clum A."/>
            <person name="Dockter R.B."/>
            <person name="Fauchery L."/>
            <person name="Iotti M."/>
            <person name="Kohler A."/>
            <person name="Labutti K."/>
            <person name="Lindquist E.A."/>
            <person name="Lipzen A."/>
            <person name="Ohm R.A."/>
            <person name="Wang M."/>
            <person name="Grigoriev I.V."/>
            <person name="Zambonelli A."/>
            <person name="Martin F.M."/>
        </authorList>
    </citation>
    <scope>NUCLEOTIDE SEQUENCE [LARGE SCALE GENOMIC DNA]</scope>
    <source>
        <strain evidence="1 2">Tbo3840</strain>
    </source>
</reference>
<organism evidence="1 2">
    <name type="scientific">Tuber borchii</name>
    <name type="common">White truffle</name>
    <dbReference type="NCBI Taxonomy" id="42251"/>
    <lineage>
        <taxon>Eukaryota</taxon>
        <taxon>Fungi</taxon>
        <taxon>Dikarya</taxon>
        <taxon>Ascomycota</taxon>
        <taxon>Pezizomycotina</taxon>
        <taxon>Pezizomycetes</taxon>
        <taxon>Pezizales</taxon>
        <taxon>Tuberaceae</taxon>
        <taxon>Tuber</taxon>
    </lineage>
</organism>